<protein>
    <recommendedName>
        <fullName evidence="11">G-protein coupled receptors family 1 profile domain-containing protein</fullName>
    </recommendedName>
</protein>
<dbReference type="InterPro" id="IPR000276">
    <property type="entry name" value="GPCR_Rhodpsn"/>
</dbReference>
<feature type="transmembrane region" description="Helical" evidence="10">
    <location>
        <begin position="109"/>
        <end position="131"/>
    </location>
</feature>
<dbReference type="eggNOG" id="KOG4220">
    <property type="taxonomic scope" value="Eukaryota"/>
</dbReference>
<dbReference type="AlphaFoldDB" id="T1J8E9"/>
<comment type="subcellular location">
    <subcellularLocation>
        <location evidence="1">Cell membrane</location>
        <topology evidence="1">Multi-pass membrane protein</topology>
    </subcellularLocation>
</comment>
<feature type="transmembrane region" description="Helical" evidence="10">
    <location>
        <begin position="152"/>
        <end position="173"/>
    </location>
</feature>
<dbReference type="GO" id="GO:0016907">
    <property type="term" value="F:G protein-coupled acetylcholine receptor activity"/>
    <property type="evidence" value="ECO:0007669"/>
    <property type="project" value="InterPro"/>
</dbReference>
<feature type="transmembrane region" description="Helical" evidence="10">
    <location>
        <begin position="364"/>
        <end position="384"/>
    </location>
</feature>
<feature type="transmembrane region" description="Helical" evidence="10">
    <location>
        <begin position="404"/>
        <end position="424"/>
    </location>
</feature>
<evidence type="ECO:0000256" key="1">
    <source>
        <dbReference type="ARBA" id="ARBA00004651"/>
    </source>
</evidence>
<feature type="transmembrane region" description="Helical" evidence="10">
    <location>
        <begin position="206"/>
        <end position="224"/>
    </location>
</feature>
<dbReference type="Gene3D" id="1.20.1070.10">
    <property type="entry name" value="Rhodopsin 7-helix transmembrane proteins"/>
    <property type="match status" value="1"/>
</dbReference>
<keyword evidence="4 10" id="KW-0812">Transmembrane</keyword>
<keyword evidence="8" id="KW-0675">Receptor</keyword>
<feature type="transmembrane region" description="Helical" evidence="10">
    <location>
        <begin position="73"/>
        <end position="94"/>
    </location>
</feature>
<keyword evidence="7 10" id="KW-0472">Membrane</keyword>
<dbReference type="PANTHER" id="PTHR24248:SF120">
    <property type="entry name" value="G-PROTEIN COUPLED RECEPTORS FAMILY 1 PROFILE DOMAIN-CONTAINING PROTEIN"/>
    <property type="match status" value="1"/>
</dbReference>
<dbReference type="PANTHER" id="PTHR24248">
    <property type="entry name" value="ADRENERGIC RECEPTOR-RELATED G-PROTEIN COUPLED RECEPTOR"/>
    <property type="match status" value="1"/>
</dbReference>
<evidence type="ECO:0000256" key="5">
    <source>
        <dbReference type="ARBA" id="ARBA00022989"/>
    </source>
</evidence>
<evidence type="ECO:0000313" key="13">
    <source>
        <dbReference type="Proteomes" id="UP000014500"/>
    </source>
</evidence>
<evidence type="ECO:0000256" key="10">
    <source>
        <dbReference type="SAM" id="Phobius"/>
    </source>
</evidence>
<accession>T1J8E9</accession>
<dbReference type="PRINTS" id="PR00237">
    <property type="entry name" value="GPCRRHODOPSN"/>
</dbReference>
<proteinExistence type="inferred from homology"/>
<keyword evidence="3" id="KW-1003">Cell membrane</keyword>
<dbReference type="GO" id="GO:0071880">
    <property type="term" value="P:adenylate cyclase-activating adrenergic receptor signaling pathway"/>
    <property type="evidence" value="ECO:0007669"/>
    <property type="project" value="TreeGrafter"/>
</dbReference>
<keyword evidence="5 10" id="KW-1133">Transmembrane helix</keyword>
<dbReference type="SUPFAM" id="SSF81321">
    <property type="entry name" value="Family A G protein-coupled receptor-like"/>
    <property type="match status" value="1"/>
</dbReference>
<name>T1J8E9_STRMM</name>
<evidence type="ECO:0000256" key="2">
    <source>
        <dbReference type="ARBA" id="ARBA00010663"/>
    </source>
</evidence>
<evidence type="ECO:0000256" key="3">
    <source>
        <dbReference type="ARBA" id="ARBA00022475"/>
    </source>
</evidence>
<keyword evidence="13" id="KW-1185">Reference proteome</keyword>
<dbReference type="EnsemblMetazoa" id="SMAR009979-RA">
    <property type="protein sequence ID" value="SMAR009979-PA"/>
    <property type="gene ID" value="SMAR009979"/>
</dbReference>
<evidence type="ECO:0000256" key="7">
    <source>
        <dbReference type="ARBA" id="ARBA00023136"/>
    </source>
</evidence>
<evidence type="ECO:0000256" key="9">
    <source>
        <dbReference type="ARBA" id="ARBA00023224"/>
    </source>
</evidence>
<evidence type="ECO:0000259" key="11">
    <source>
        <dbReference type="PROSITE" id="PS50262"/>
    </source>
</evidence>
<dbReference type="HOGENOM" id="CLU_009579_11_2_1"/>
<evidence type="ECO:0000256" key="6">
    <source>
        <dbReference type="ARBA" id="ARBA00023040"/>
    </source>
</evidence>
<dbReference type="GO" id="GO:0045202">
    <property type="term" value="C:synapse"/>
    <property type="evidence" value="ECO:0007669"/>
    <property type="project" value="GOC"/>
</dbReference>
<reference evidence="13" key="1">
    <citation type="submission" date="2011-05" db="EMBL/GenBank/DDBJ databases">
        <authorList>
            <person name="Richards S.R."/>
            <person name="Qu J."/>
            <person name="Jiang H."/>
            <person name="Jhangiani S.N."/>
            <person name="Agravi P."/>
            <person name="Goodspeed R."/>
            <person name="Gross S."/>
            <person name="Mandapat C."/>
            <person name="Jackson L."/>
            <person name="Mathew T."/>
            <person name="Pu L."/>
            <person name="Thornton R."/>
            <person name="Saada N."/>
            <person name="Wilczek-Boney K.B."/>
            <person name="Lee S."/>
            <person name="Kovar C."/>
            <person name="Wu Y."/>
            <person name="Scherer S.E."/>
            <person name="Worley K.C."/>
            <person name="Muzny D.M."/>
            <person name="Gibbs R."/>
        </authorList>
    </citation>
    <scope>NUCLEOTIDE SEQUENCE</scope>
    <source>
        <strain evidence="13">Brora</strain>
    </source>
</reference>
<sequence>MSCQDGLNLHLHGNSVNISSPHNFNAKWKHSYTLTILLSAIVAILSLCTILGNITVIASFARDVKLRKTRNYYILNLSICDLLVGSFMTIIALINEIYQEWQLGMPFCKFWLCVDQIVIFESVLTRLLMFWDRYLLTTQPLFYLGKQTPKRAGIKILVTWLFSIAIHCPVTILGDMFVSPPPNDTCAAHCTVYVLRNAVFAGLKALLAYILPFILMTGIGIQIYRNIHRKTLQYSARQKVIRFRDVSAQTSNSSAAPPAYHVCYYNSNSSKTNKRCTCPNRSLTAGVTQMAAVSVQYSTIPLEWWPWNAPHHQQIGNYRFCRVASPWPTCNLAECTPSVTLAPVKQRWAFARGKAFLLPNKFKTLVKFLSFVLVVYFVCWTPYVVGELLHVFCPRCVDDSVLRLMYWAVYYNSVINPFVYATTLKRFSLNFYLIWCCWRTEVWDKQSMCSDNTTKAWA</sequence>
<dbReference type="PRINTS" id="PR00243">
    <property type="entry name" value="MUSCARINICR"/>
</dbReference>
<dbReference type="InterPro" id="IPR017452">
    <property type="entry name" value="GPCR_Rhodpsn_7TM"/>
</dbReference>
<dbReference type="STRING" id="126957.T1J8E9"/>
<evidence type="ECO:0000256" key="4">
    <source>
        <dbReference type="ARBA" id="ARBA00022692"/>
    </source>
</evidence>
<dbReference type="GO" id="GO:0043410">
    <property type="term" value="P:positive regulation of MAPK cascade"/>
    <property type="evidence" value="ECO:0007669"/>
    <property type="project" value="TreeGrafter"/>
</dbReference>
<reference evidence="12" key="2">
    <citation type="submission" date="2015-02" db="UniProtKB">
        <authorList>
            <consortium name="EnsemblMetazoa"/>
        </authorList>
    </citation>
    <scope>IDENTIFICATION</scope>
</reference>
<dbReference type="PhylomeDB" id="T1J8E9"/>
<feature type="domain" description="G-protein coupled receptors family 1 profile" evidence="11">
    <location>
        <begin position="52"/>
        <end position="420"/>
    </location>
</feature>
<dbReference type="Proteomes" id="UP000014500">
    <property type="component" value="Unassembled WGS sequence"/>
</dbReference>
<feature type="transmembrane region" description="Helical" evidence="10">
    <location>
        <begin position="36"/>
        <end position="61"/>
    </location>
</feature>
<dbReference type="EMBL" id="JH431954">
    <property type="status" value="NOT_ANNOTATED_CDS"/>
    <property type="molecule type" value="Genomic_DNA"/>
</dbReference>
<dbReference type="InterPro" id="IPR000995">
    <property type="entry name" value="Musac_Ach_rcpt"/>
</dbReference>
<dbReference type="Pfam" id="PF00001">
    <property type="entry name" value="7tm_1"/>
    <property type="match status" value="1"/>
</dbReference>
<evidence type="ECO:0000313" key="12">
    <source>
        <dbReference type="EnsemblMetazoa" id="SMAR009979-PA"/>
    </source>
</evidence>
<evidence type="ECO:0000256" key="8">
    <source>
        <dbReference type="ARBA" id="ARBA00023170"/>
    </source>
</evidence>
<organism evidence="12 13">
    <name type="scientific">Strigamia maritima</name>
    <name type="common">European centipede</name>
    <name type="synonym">Geophilus maritimus</name>
    <dbReference type="NCBI Taxonomy" id="126957"/>
    <lineage>
        <taxon>Eukaryota</taxon>
        <taxon>Metazoa</taxon>
        <taxon>Ecdysozoa</taxon>
        <taxon>Arthropoda</taxon>
        <taxon>Myriapoda</taxon>
        <taxon>Chilopoda</taxon>
        <taxon>Pleurostigmophora</taxon>
        <taxon>Geophilomorpha</taxon>
        <taxon>Linotaeniidae</taxon>
        <taxon>Strigamia</taxon>
    </lineage>
</organism>
<dbReference type="GO" id="GO:0005886">
    <property type="term" value="C:plasma membrane"/>
    <property type="evidence" value="ECO:0007669"/>
    <property type="project" value="UniProtKB-SubCell"/>
</dbReference>
<dbReference type="PROSITE" id="PS50262">
    <property type="entry name" value="G_PROTEIN_RECEP_F1_2"/>
    <property type="match status" value="1"/>
</dbReference>
<keyword evidence="9" id="KW-0807">Transducer</keyword>
<comment type="similarity">
    <text evidence="2">Belongs to the G-protein coupled receptor 1 family.</text>
</comment>
<keyword evidence="6" id="KW-0297">G-protein coupled receptor</keyword>